<dbReference type="Proteomes" id="UP000271125">
    <property type="component" value="Unassembled WGS sequence"/>
</dbReference>
<evidence type="ECO:0000313" key="3">
    <source>
        <dbReference type="Proteomes" id="UP000271125"/>
    </source>
</evidence>
<dbReference type="AlphaFoldDB" id="A0A660SNY1"/>
<sequence length="175" mass="19635">MENRETIIKSSIGYIAELMASSAITAPKTKGMDDIDVKIMYRSEFEKIAKKMEAIGKRDNLQFFIRDAGNLRNSDAIVLIAIKTVRADIRNCNLCDYDDCSDNLKHNSICTFNIIDAGIAIGSAVSIASKFNVDNRIMYSVARAVNELNIFERNIKCIVGIPLSINNKNIFFDRK</sequence>
<dbReference type="PANTHER" id="PTHR40101">
    <property type="entry name" value="CONSERVED PROTEIN"/>
    <property type="match status" value="1"/>
</dbReference>
<gene>
    <name evidence="2" type="ORF">DRP43_00535</name>
</gene>
<organism evidence="2 3">
    <name type="scientific">candidate division TA06 bacterium</name>
    <dbReference type="NCBI Taxonomy" id="2250710"/>
    <lineage>
        <taxon>Bacteria</taxon>
        <taxon>Bacteria division TA06</taxon>
    </lineage>
</organism>
<dbReference type="InterPro" id="IPR019224">
    <property type="entry name" value="DUF2148"/>
</dbReference>
<proteinExistence type="predicted"/>
<dbReference type="PANTHER" id="PTHR40101:SF1">
    <property type="entry name" value="4FE-4S DOMAIN-CONTAINING PROTEIN"/>
    <property type="match status" value="1"/>
</dbReference>
<feature type="domain" description="DUF2148" evidence="1">
    <location>
        <begin position="108"/>
        <end position="174"/>
    </location>
</feature>
<dbReference type="Pfam" id="PF09918">
    <property type="entry name" value="DUF2148"/>
    <property type="match status" value="1"/>
</dbReference>
<accession>A0A660SNY1</accession>
<comment type="caution">
    <text evidence="2">The sequence shown here is derived from an EMBL/GenBank/DDBJ whole genome shotgun (WGS) entry which is preliminary data.</text>
</comment>
<evidence type="ECO:0000313" key="2">
    <source>
        <dbReference type="EMBL" id="RKX72535.1"/>
    </source>
</evidence>
<name>A0A660SNY1_UNCT6</name>
<protein>
    <recommendedName>
        <fullName evidence="1">DUF2148 domain-containing protein</fullName>
    </recommendedName>
</protein>
<reference evidence="2 3" key="1">
    <citation type="submission" date="2018-06" db="EMBL/GenBank/DDBJ databases">
        <title>Extensive metabolic versatility and redundancy in microbially diverse, dynamic hydrothermal sediments.</title>
        <authorList>
            <person name="Dombrowski N."/>
            <person name="Teske A."/>
            <person name="Baker B.J."/>
        </authorList>
    </citation>
    <scope>NUCLEOTIDE SEQUENCE [LARGE SCALE GENOMIC DNA]</scope>
    <source>
        <strain evidence="2">B10_G13</strain>
    </source>
</reference>
<dbReference type="EMBL" id="QNBD01000013">
    <property type="protein sequence ID" value="RKX72535.1"/>
    <property type="molecule type" value="Genomic_DNA"/>
</dbReference>
<evidence type="ECO:0000259" key="1">
    <source>
        <dbReference type="Pfam" id="PF09918"/>
    </source>
</evidence>